<dbReference type="Pfam" id="PF00535">
    <property type="entry name" value="Glycos_transf_2"/>
    <property type="match status" value="1"/>
</dbReference>
<dbReference type="Proteomes" id="UP000176576">
    <property type="component" value="Unassembled WGS sequence"/>
</dbReference>
<dbReference type="CDD" id="cd04179">
    <property type="entry name" value="DPM_DPG-synthase_like"/>
    <property type="match status" value="1"/>
</dbReference>
<dbReference type="InterPro" id="IPR029044">
    <property type="entry name" value="Nucleotide-diphossugar_trans"/>
</dbReference>
<sequence>MCTSRKSLSVIIPLLNEEENVEPVVVEISEALQVALIPYEIICVSNGSTDKTEELIRKLAQKNPRVKGIYLPERGYSLAVITGFKAATMDLLTIMSGDGQVDPADLLKTYRVMEKTNVDIVKPRRTHRSDGWHRAVLASCQTILLKILFGLPGWDIDGPPKILKRSFAEKLALESREFFIDPEIMIKTKHAGGRMIEVHVGWRKRERGTPFVARTLFKTSWCNLKTIFYWRIHYRTLVAEKVSPAISPRSTT</sequence>
<evidence type="ECO:0000313" key="2">
    <source>
        <dbReference type="EMBL" id="OGZ47390.1"/>
    </source>
</evidence>
<dbReference type="AlphaFoldDB" id="A0A1G2GBJ8"/>
<name>A0A1G2GBJ8_9BACT</name>
<organism evidence="2 3">
    <name type="scientific">Candidatus Ryanbacteria bacterium RIFCSPHIGHO2_02_FULL_45_13b</name>
    <dbReference type="NCBI Taxonomy" id="1802117"/>
    <lineage>
        <taxon>Bacteria</taxon>
        <taxon>Candidatus Ryaniibacteriota</taxon>
    </lineage>
</organism>
<dbReference type="InterPro" id="IPR001173">
    <property type="entry name" value="Glyco_trans_2-like"/>
</dbReference>
<feature type="domain" description="Glycosyltransferase 2-like" evidence="1">
    <location>
        <begin position="9"/>
        <end position="147"/>
    </location>
</feature>
<evidence type="ECO:0000313" key="3">
    <source>
        <dbReference type="Proteomes" id="UP000176576"/>
    </source>
</evidence>
<dbReference type="SUPFAM" id="SSF53448">
    <property type="entry name" value="Nucleotide-diphospho-sugar transferases"/>
    <property type="match status" value="1"/>
</dbReference>
<dbReference type="Gene3D" id="3.90.550.10">
    <property type="entry name" value="Spore Coat Polysaccharide Biosynthesis Protein SpsA, Chain A"/>
    <property type="match status" value="1"/>
</dbReference>
<reference evidence="2 3" key="1">
    <citation type="journal article" date="2016" name="Nat. Commun.">
        <title>Thousands of microbial genomes shed light on interconnected biogeochemical processes in an aquifer system.</title>
        <authorList>
            <person name="Anantharaman K."/>
            <person name="Brown C.T."/>
            <person name="Hug L.A."/>
            <person name="Sharon I."/>
            <person name="Castelle C.J."/>
            <person name="Probst A.J."/>
            <person name="Thomas B.C."/>
            <person name="Singh A."/>
            <person name="Wilkins M.J."/>
            <person name="Karaoz U."/>
            <person name="Brodie E.L."/>
            <person name="Williams K.H."/>
            <person name="Hubbard S.S."/>
            <person name="Banfield J.F."/>
        </authorList>
    </citation>
    <scope>NUCLEOTIDE SEQUENCE [LARGE SCALE GENOMIC DNA]</scope>
</reference>
<comment type="caution">
    <text evidence="2">The sequence shown here is derived from an EMBL/GenBank/DDBJ whole genome shotgun (WGS) entry which is preliminary data.</text>
</comment>
<dbReference type="PANTHER" id="PTHR48090">
    <property type="entry name" value="UNDECAPRENYL-PHOSPHATE 4-DEOXY-4-FORMAMIDO-L-ARABINOSE TRANSFERASE-RELATED"/>
    <property type="match status" value="1"/>
</dbReference>
<gene>
    <name evidence="2" type="ORF">A3J54_02280</name>
</gene>
<dbReference type="EMBL" id="MHNN01000001">
    <property type="protein sequence ID" value="OGZ47390.1"/>
    <property type="molecule type" value="Genomic_DNA"/>
</dbReference>
<proteinExistence type="predicted"/>
<evidence type="ECO:0000259" key="1">
    <source>
        <dbReference type="Pfam" id="PF00535"/>
    </source>
</evidence>
<protein>
    <recommendedName>
        <fullName evidence="1">Glycosyltransferase 2-like domain-containing protein</fullName>
    </recommendedName>
</protein>
<dbReference type="InterPro" id="IPR050256">
    <property type="entry name" value="Glycosyltransferase_2"/>
</dbReference>
<dbReference type="STRING" id="1802117.A3J54_02280"/>
<accession>A0A1G2GBJ8</accession>